<evidence type="ECO:0000313" key="1">
    <source>
        <dbReference type="EMBL" id="ROR23902.1"/>
    </source>
</evidence>
<gene>
    <name evidence="1" type="ORF">EDD66_11233</name>
</gene>
<accession>A0A3N1XFW6</accession>
<dbReference type="OrthoDB" id="1779525at2"/>
<dbReference type="Proteomes" id="UP000273083">
    <property type="component" value="Unassembled WGS sequence"/>
</dbReference>
<organism evidence="1 2">
    <name type="scientific">Mobilisporobacter senegalensis</name>
    <dbReference type="NCBI Taxonomy" id="1329262"/>
    <lineage>
        <taxon>Bacteria</taxon>
        <taxon>Bacillati</taxon>
        <taxon>Bacillota</taxon>
        <taxon>Clostridia</taxon>
        <taxon>Lachnospirales</taxon>
        <taxon>Lachnospiraceae</taxon>
        <taxon>Mobilisporobacter</taxon>
    </lineage>
</organism>
<reference evidence="1 2" key="1">
    <citation type="submission" date="2018-11" db="EMBL/GenBank/DDBJ databases">
        <title>Genomic Encyclopedia of Type Strains, Phase IV (KMG-IV): sequencing the most valuable type-strain genomes for metagenomic binning, comparative biology and taxonomic classification.</title>
        <authorList>
            <person name="Goeker M."/>
        </authorList>
    </citation>
    <scope>NUCLEOTIDE SEQUENCE [LARGE SCALE GENOMIC DNA]</scope>
    <source>
        <strain evidence="1 2">DSM 26537</strain>
    </source>
</reference>
<sequence>MWNKHFRILWLKIQVGKNTHWGLPFPIPMYIFQELLDCTSDLLTVICLFTPKSTQTVTSPSFGIYLVKELIDITMNLLDSLTQDEPYDLVDIKTANASVFIKIR</sequence>
<proteinExistence type="predicted"/>
<dbReference type="AlphaFoldDB" id="A0A3N1XFW6"/>
<protein>
    <submittedName>
        <fullName evidence="1">Uncharacterized protein</fullName>
    </submittedName>
</protein>
<keyword evidence="2" id="KW-1185">Reference proteome</keyword>
<comment type="caution">
    <text evidence="1">The sequence shown here is derived from an EMBL/GenBank/DDBJ whole genome shotgun (WGS) entry which is preliminary data.</text>
</comment>
<dbReference type="RefSeq" id="WP_123610520.1">
    <property type="nucleotide sequence ID" value="NZ_RJVG01000012.1"/>
</dbReference>
<dbReference type="EMBL" id="RJVG01000012">
    <property type="protein sequence ID" value="ROR23902.1"/>
    <property type="molecule type" value="Genomic_DNA"/>
</dbReference>
<evidence type="ECO:0000313" key="2">
    <source>
        <dbReference type="Proteomes" id="UP000273083"/>
    </source>
</evidence>
<name>A0A3N1XFW6_9FIRM</name>